<dbReference type="Proteomes" id="UP000324222">
    <property type="component" value="Unassembled WGS sequence"/>
</dbReference>
<reference evidence="1 2" key="1">
    <citation type="submission" date="2019-05" db="EMBL/GenBank/DDBJ databases">
        <title>Another draft genome of Portunus trituberculatus and its Hox gene families provides insights of decapod evolution.</title>
        <authorList>
            <person name="Jeong J.-H."/>
            <person name="Song I."/>
            <person name="Kim S."/>
            <person name="Choi T."/>
            <person name="Kim D."/>
            <person name="Ryu S."/>
            <person name="Kim W."/>
        </authorList>
    </citation>
    <scope>NUCLEOTIDE SEQUENCE [LARGE SCALE GENOMIC DNA]</scope>
    <source>
        <tissue evidence="1">Muscle</tissue>
    </source>
</reference>
<accession>A0A5B7CYX9</accession>
<name>A0A5B7CYX9_PORTR</name>
<protein>
    <submittedName>
        <fullName evidence="1">Uncharacterized protein</fullName>
    </submittedName>
</protein>
<keyword evidence="2" id="KW-1185">Reference proteome</keyword>
<dbReference type="EMBL" id="VSRR010000328">
    <property type="protein sequence ID" value="MPC14101.1"/>
    <property type="molecule type" value="Genomic_DNA"/>
</dbReference>
<proteinExistence type="predicted"/>
<sequence length="111" mass="12335">MPLSTLTFLITQCHFFNNQWTIKLPDQQRCWGRSTAGLPTAFPTLSWMGKEGTGTPKCKVSEEKQNTRGAIPLHSPHTSTTSLKFWDSQATHRPSVSTCHSLGFTSPSKDV</sequence>
<evidence type="ECO:0000313" key="2">
    <source>
        <dbReference type="Proteomes" id="UP000324222"/>
    </source>
</evidence>
<comment type="caution">
    <text evidence="1">The sequence shown here is derived from an EMBL/GenBank/DDBJ whole genome shotgun (WGS) entry which is preliminary data.</text>
</comment>
<evidence type="ECO:0000313" key="1">
    <source>
        <dbReference type="EMBL" id="MPC14101.1"/>
    </source>
</evidence>
<gene>
    <name evidence="1" type="ORF">E2C01_006854</name>
</gene>
<organism evidence="1 2">
    <name type="scientific">Portunus trituberculatus</name>
    <name type="common">Swimming crab</name>
    <name type="synonym">Neptunus trituberculatus</name>
    <dbReference type="NCBI Taxonomy" id="210409"/>
    <lineage>
        <taxon>Eukaryota</taxon>
        <taxon>Metazoa</taxon>
        <taxon>Ecdysozoa</taxon>
        <taxon>Arthropoda</taxon>
        <taxon>Crustacea</taxon>
        <taxon>Multicrustacea</taxon>
        <taxon>Malacostraca</taxon>
        <taxon>Eumalacostraca</taxon>
        <taxon>Eucarida</taxon>
        <taxon>Decapoda</taxon>
        <taxon>Pleocyemata</taxon>
        <taxon>Brachyura</taxon>
        <taxon>Eubrachyura</taxon>
        <taxon>Portunoidea</taxon>
        <taxon>Portunidae</taxon>
        <taxon>Portuninae</taxon>
        <taxon>Portunus</taxon>
    </lineage>
</organism>
<dbReference type="AlphaFoldDB" id="A0A5B7CYX9"/>